<feature type="region of interest" description="Disordered" evidence="1">
    <location>
        <begin position="1"/>
        <end position="23"/>
    </location>
</feature>
<dbReference type="EMBL" id="SRLO01000198">
    <property type="protein sequence ID" value="TNN67821.1"/>
    <property type="molecule type" value="Genomic_DNA"/>
</dbReference>
<name>A0A4Z2HQG4_9TELE</name>
<keyword evidence="3" id="KW-1185">Reference proteome</keyword>
<evidence type="ECO:0000256" key="1">
    <source>
        <dbReference type="SAM" id="MobiDB-lite"/>
    </source>
</evidence>
<evidence type="ECO:0000313" key="2">
    <source>
        <dbReference type="EMBL" id="TNN67821.1"/>
    </source>
</evidence>
<dbReference type="AlphaFoldDB" id="A0A4Z2HQG4"/>
<evidence type="ECO:0000313" key="3">
    <source>
        <dbReference type="Proteomes" id="UP000314294"/>
    </source>
</evidence>
<dbReference type="Proteomes" id="UP000314294">
    <property type="component" value="Unassembled WGS sequence"/>
</dbReference>
<protein>
    <submittedName>
        <fullName evidence="2">Uncharacterized protein</fullName>
    </submittedName>
</protein>
<accession>A0A4Z2HQG4</accession>
<organism evidence="2 3">
    <name type="scientific">Liparis tanakae</name>
    <name type="common">Tanaka's snailfish</name>
    <dbReference type="NCBI Taxonomy" id="230148"/>
    <lineage>
        <taxon>Eukaryota</taxon>
        <taxon>Metazoa</taxon>
        <taxon>Chordata</taxon>
        <taxon>Craniata</taxon>
        <taxon>Vertebrata</taxon>
        <taxon>Euteleostomi</taxon>
        <taxon>Actinopterygii</taxon>
        <taxon>Neopterygii</taxon>
        <taxon>Teleostei</taxon>
        <taxon>Neoteleostei</taxon>
        <taxon>Acanthomorphata</taxon>
        <taxon>Eupercaria</taxon>
        <taxon>Perciformes</taxon>
        <taxon>Cottioidei</taxon>
        <taxon>Cottales</taxon>
        <taxon>Liparidae</taxon>
        <taxon>Liparis</taxon>
    </lineage>
</organism>
<sequence>MTTVGRHRVALGPPAGGPGDPGRVVGTVHPHGDVGGSTWHCREGAEESFIVMRSGPSRVHVLMWTRDQLQRHQEEIVPQESRALCLETASQRPLDAVTDTEKLCPQLRLGTLHSSESDMHISERPVSVCMAAV</sequence>
<gene>
    <name evidence="2" type="ORF">EYF80_021975</name>
</gene>
<proteinExistence type="predicted"/>
<comment type="caution">
    <text evidence="2">The sequence shown here is derived from an EMBL/GenBank/DDBJ whole genome shotgun (WGS) entry which is preliminary data.</text>
</comment>
<reference evidence="2 3" key="1">
    <citation type="submission" date="2019-03" db="EMBL/GenBank/DDBJ databases">
        <title>First draft genome of Liparis tanakae, snailfish: a comprehensive survey of snailfish specific genes.</title>
        <authorList>
            <person name="Kim W."/>
            <person name="Song I."/>
            <person name="Jeong J.-H."/>
            <person name="Kim D."/>
            <person name="Kim S."/>
            <person name="Ryu S."/>
            <person name="Song J.Y."/>
            <person name="Lee S.K."/>
        </authorList>
    </citation>
    <scope>NUCLEOTIDE SEQUENCE [LARGE SCALE GENOMIC DNA]</scope>
    <source>
        <tissue evidence="2">Muscle</tissue>
    </source>
</reference>